<feature type="domain" description="ABC transporter" evidence="5">
    <location>
        <begin position="14"/>
        <end position="242"/>
    </location>
</feature>
<proteinExistence type="inferred from homology"/>
<dbReference type="PANTHER" id="PTHR46743">
    <property type="entry name" value="TEICHOIC ACIDS EXPORT ATP-BINDING PROTEIN TAGH"/>
    <property type="match status" value="1"/>
</dbReference>
<dbReference type="InterPro" id="IPR003439">
    <property type="entry name" value="ABC_transporter-like_ATP-bd"/>
</dbReference>
<dbReference type="PROSITE" id="PS50893">
    <property type="entry name" value="ABC_TRANSPORTER_2"/>
    <property type="match status" value="1"/>
</dbReference>
<evidence type="ECO:0000313" key="7">
    <source>
        <dbReference type="Proteomes" id="UP000824041"/>
    </source>
</evidence>
<dbReference type="InterPro" id="IPR003593">
    <property type="entry name" value="AAA+_ATPase"/>
</dbReference>
<name>A0A9D2IUI1_9FIRM</name>
<keyword evidence="3" id="KW-0547">Nucleotide-binding</keyword>
<dbReference type="EMBL" id="DXBU01000146">
    <property type="protein sequence ID" value="HIZ23310.1"/>
    <property type="molecule type" value="Genomic_DNA"/>
</dbReference>
<dbReference type="InterPro" id="IPR015860">
    <property type="entry name" value="ABC_transpr_TagH-like"/>
</dbReference>
<dbReference type="SMART" id="SM00382">
    <property type="entry name" value="AAA"/>
    <property type="match status" value="1"/>
</dbReference>
<comment type="caution">
    <text evidence="6">The sequence shown here is derived from an EMBL/GenBank/DDBJ whole genome shotgun (WGS) entry which is preliminary data.</text>
</comment>
<comment type="similarity">
    <text evidence="1">Belongs to the ABC transporter superfamily.</text>
</comment>
<dbReference type="CDD" id="cd03220">
    <property type="entry name" value="ABC_KpsT_Wzt"/>
    <property type="match status" value="1"/>
</dbReference>
<protein>
    <submittedName>
        <fullName evidence="6">ABC transporter ATP-binding protein</fullName>
    </submittedName>
</protein>
<dbReference type="GO" id="GO:0140359">
    <property type="term" value="F:ABC-type transporter activity"/>
    <property type="evidence" value="ECO:0007669"/>
    <property type="project" value="InterPro"/>
</dbReference>
<reference evidence="6" key="1">
    <citation type="journal article" date="2021" name="PeerJ">
        <title>Extensive microbial diversity within the chicken gut microbiome revealed by metagenomics and culture.</title>
        <authorList>
            <person name="Gilroy R."/>
            <person name="Ravi A."/>
            <person name="Getino M."/>
            <person name="Pursley I."/>
            <person name="Horton D.L."/>
            <person name="Alikhan N.F."/>
            <person name="Baker D."/>
            <person name="Gharbi K."/>
            <person name="Hall N."/>
            <person name="Watson M."/>
            <person name="Adriaenssens E.M."/>
            <person name="Foster-Nyarko E."/>
            <person name="Jarju S."/>
            <person name="Secka A."/>
            <person name="Antonio M."/>
            <person name="Oren A."/>
            <person name="Chaudhuri R.R."/>
            <person name="La Ragione R."/>
            <person name="Hildebrand F."/>
            <person name="Pallen M.J."/>
        </authorList>
    </citation>
    <scope>NUCLEOTIDE SEQUENCE</scope>
    <source>
        <strain evidence="6">14324</strain>
    </source>
</reference>
<evidence type="ECO:0000259" key="5">
    <source>
        <dbReference type="PROSITE" id="PS50893"/>
    </source>
</evidence>
<reference evidence="6" key="2">
    <citation type="submission" date="2021-04" db="EMBL/GenBank/DDBJ databases">
        <authorList>
            <person name="Gilroy R."/>
        </authorList>
    </citation>
    <scope>NUCLEOTIDE SEQUENCE</scope>
    <source>
        <strain evidence="6">14324</strain>
    </source>
</reference>
<dbReference type="SUPFAM" id="SSF52540">
    <property type="entry name" value="P-loop containing nucleoside triphosphate hydrolases"/>
    <property type="match status" value="1"/>
</dbReference>
<evidence type="ECO:0000256" key="3">
    <source>
        <dbReference type="ARBA" id="ARBA00022741"/>
    </source>
</evidence>
<dbReference type="Proteomes" id="UP000824041">
    <property type="component" value="Unassembled WGS sequence"/>
</dbReference>
<dbReference type="GO" id="GO:0016887">
    <property type="term" value="F:ATP hydrolysis activity"/>
    <property type="evidence" value="ECO:0007669"/>
    <property type="project" value="InterPro"/>
</dbReference>
<accession>A0A9D2IUI1</accession>
<keyword evidence="2" id="KW-0813">Transport</keyword>
<dbReference type="PANTHER" id="PTHR46743:SF2">
    <property type="entry name" value="TEICHOIC ACIDS EXPORT ATP-BINDING PROTEIN TAGH"/>
    <property type="match status" value="1"/>
</dbReference>
<dbReference type="GO" id="GO:0005524">
    <property type="term" value="F:ATP binding"/>
    <property type="evidence" value="ECO:0007669"/>
    <property type="project" value="UniProtKB-KW"/>
</dbReference>
<organism evidence="6 7">
    <name type="scientific">Candidatus Blautia faecigallinarum</name>
    <dbReference type="NCBI Taxonomy" id="2838488"/>
    <lineage>
        <taxon>Bacteria</taxon>
        <taxon>Bacillati</taxon>
        <taxon>Bacillota</taxon>
        <taxon>Clostridia</taxon>
        <taxon>Lachnospirales</taxon>
        <taxon>Lachnospiraceae</taxon>
        <taxon>Blautia</taxon>
    </lineage>
</organism>
<dbReference type="Gene3D" id="3.40.50.300">
    <property type="entry name" value="P-loop containing nucleotide triphosphate hydrolases"/>
    <property type="match status" value="1"/>
</dbReference>
<evidence type="ECO:0000256" key="2">
    <source>
        <dbReference type="ARBA" id="ARBA00022448"/>
    </source>
</evidence>
<dbReference type="InterPro" id="IPR050683">
    <property type="entry name" value="Bact_Polysacc_Export_ATP-bd"/>
</dbReference>
<evidence type="ECO:0000313" key="6">
    <source>
        <dbReference type="EMBL" id="HIZ23310.1"/>
    </source>
</evidence>
<evidence type="ECO:0000256" key="4">
    <source>
        <dbReference type="ARBA" id="ARBA00022840"/>
    </source>
</evidence>
<dbReference type="InterPro" id="IPR027417">
    <property type="entry name" value="P-loop_NTPase"/>
</dbReference>
<keyword evidence="4 6" id="KW-0067">ATP-binding</keyword>
<sequence>MEERYAIEVKDLVISYRNLKKTSIKQNLLRFKRRKAENFVAVKGISFYVREGEILGIIGKNGSGKSTTLNALAGIFSPDSGTIDLKGHSISLLSIGVGFQREMTGRENIMLSGMLLGFTEQQIKEKEQEIIDFAGLGKFIDMPVRTYSSGMHSKLAFSITAILETDIMLIDEVLSVGDQKFKKKSYNKMKSLISNKERTVVIVSHSLSTLEELCDTVMWMHEGEIKKIGDPKEVLAEYVEFMEQG</sequence>
<dbReference type="Pfam" id="PF00005">
    <property type="entry name" value="ABC_tran"/>
    <property type="match status" value="1"/>
</dbReference>
<evidence type="ECO:0000256" key="1">
    <source>
        <dbReference type="ARBA" id="ARBA00005417"/>
    </source>
</evidence>
<dbReference type="AlphaFoldDB" id="A0A9D2IUI1"/>
<gene>
    <name evidence="6" type="ORF">IAA21_11020</name>
</gene>
<dbReference type="GO" id="GO:0016020">
    <property type="term" value="C:membrane"/>
    <property type="evidence" value="ECO:0007669"/>
    <property type="project" value="InterPro"/>
</dbReference>